<feature type="compositionally biased region" description="Basic and acidic residues" evidence="1">
    <location>
        <begin position="1"/>
        <end position="10"/>
    </location>
</feature>
<name>A0A9P6HU97_9PEZI</name>
<dbReference type="EMBL" id="JAATWM020000062">
    <property type="protein sequence ID" value="KAF9869902.1"/>
    <property type="molecule type" value="Genomic_DNA"/>
</dbReference>
<gene>
    <name evidence="2" type="ORF">CkaCkLH20_12609</name>
</gene>
<keyword evidence="3" id="KW-1185">Reference proteome</keyword>
<reference evidence="2" key="1">
    <citation type="submission" date="2020-03" db="EMBL/GenBank/DDBJ databases">
        <authorList>
            <person name="He L."/>
        </authorList>
    </citation>
    <scope>NUCLEOTIDE SEQUENCE</scope>
    <source>
        <strain evidence="2">CkLH20</strain>
    </source>
</reference>
<dbReference type="RefSeq" id="XP_038739363.1">
    <property type="nucleotide sequence ID" value="XM_038895322.1"/>
</dbReference>
<dbReference type="Proteomes" id="UP000781932">
    <property type="component" value="Unassembled WGS sequence"/>
</dbReference>
<feature type="region of interest" description="Disordered" evidence="1">
    <location>
        <begin position="1"/>
        <end position="54"/>
    </location>
</feature>
<comment type="caution">
    <text evidence="2">The sequence shown here is derived from an EMBL/GenBank/DDBJ whole genome shotgun (WGS) entry which is preliminary data.</text>
</comment>
<evidence type="ECO:0000313" key="3">
    <source>
        <dbReference type="Proteomes" id="UP000781932"/>
    </source>
</evidence>
<dbReference type="AlphaFoldDB" id="A0A9P6HU97"/>
<sequence>MGRKLSEKKQVQLANARQSRRLKATARQRAAEAHTPPVQSPEGTRTGPQPAVPLPVTAAPARRFIPGLVQMDSNASRTMATKRVPNFDGADGLL</sequence>
<evidence type="ECO:0000256" key="1">
    <source>
        <dbReference type="SAM" id="MobiDB-lite"/>
    </source>
</evidence>
<organism evidence="2 3">
    <name type="scientific">Colletotrichum karsti</name>
    <dbReference type="NCBI Taxonomy" id="1095194"/>
    <lineage>
        <taxon>Eukaryota</taxon>
        <taxon>Fungi</taxon>
        <taxon>Dikarya</taxon>
        <taxon>Ascomycota</taxon>
        <taxon>Pezizomycotina</taxon>
        <taxon>Sordariomycetes</taxon>
        <taxon>Hypocreomycetidae</taxon>
        <taxon>Glomerellales</taxon>
        <taxon>Glomerellaceae</taxon>
        <taxon>Colletotrichum</taxon>
        <taxon>Colletotrichum boninense species complex</taxon>
    </lineage>
</organism>
<accession>A0A9P6HU97</accession>
<protein>
    <submittedName>
        <fullName evidence="2">Uncharacterized protein</fullName>
    </submittedName>
</protein>
<dbReference type="GeneID" id="62168396"/>
<evidence type="ECO:0000313" key="2">
    <source>
        <dbReference type="EMBL" id="KAF9869902.1"/>
    </source>
</evidence>
<reference evidence="2" key="2">
    <citation type="submission" date="2020-11" db="EMBL/GenBank/DDBJ databases">
        <title>Whole genome sequencing of Colletotrichum sp.</title>
        <authorList>
            <person name="Li H."/>
        </authorList>
    </citation>
    <scope>NUCLEOTIDE SEQUENCE</scope>
    <source>
        <strain evidence="2">CkLH20</strain>
    </source>
</reference>
<proteinExistence type="predicted"/>